<dbReference type="SUPFAM" id="SSF52009">
    <property type="entry name" value="Phosphohistidine domain"/>
    <property type="match status" value="1"/>
</dbReference>
<feature type="domain" description="PEP-utilising enzyme mobile" evidence="1">
    <location>
        <begin position="137"/>
        <end position="205"/>
    </location>
</feature>
<evidence type="ECO:0000313" key="2">
    <source>
        <dbReference type="EMBL" id="MBB6545131.1"/>
    </source>
</evidence>
<dbReference type="RefSeq" id="WP_184426840.1">
    <property type="nucleotide sequence ID" value="NZ_BAABLB010000011.1"/>
</dbReference>
<keyword evidence="3" id="KW-1185">Reference proteome</keyword>
<evidence type="ECO:0000313" key="3">
    <source>
        <dbReference type="Proteomes" id="UP000537141"/>
    </source>
</evidence>
<dbReference type="Pfam" id="PF00391">
    <property type="entry name" value="PEP-utilizers"/>
    <property type="match status" value="1"/>
</dbReference>
<protein>
    <submittedName>
        <fullName evidence="2">Phosphohistidine swiveling domain-containing protein</fullName>
    </submittedName>
</protein>
<dbReference type="Gene3D" id="3.50.30.10">
    <property type="entry name" value="Phosphohistidine domain"/>
    <property type="match status" value="1"/>
</dbReference>
<dbReference type="InterPro" id="IPR036637">
    <property type="entry name" value="Phosphohistidine_dom_sf"/>
</dbReference>
<evidence type="ECO:0000259" key="1">
    <source>
        <dbReference type="Pfam" id="PF00391"/>
    </source>
</evidence>
<gene>
    <name evidence="2" type="ORF">HNQ55_003674</name>
</gene>
<comment type="caution">
    <text evidence="2">The sequence shown here is derived from an EMBL/GenBank/DDBJ whole genome shotgun (WGS) entry which is preliminary data.</text>
</comment>
<dbReference type="EMBL" id="JACHHU010000050">
    <property type="protein sequence ID" value="MBB6545131.1"/>
    <property type="molecule type" value="Genomic_DNA"/>
</dbReference>
<dbReference type="GO" id="GO:0016772">
    <property type="term" value="F:transferase activity, transferring phosphorus-containing groups"/>
    <property type="evidence" value="ECO:0007669"/>
    <property type="project" value="InterPro"/>
</dbReference>
<proteinExistence type="predicted"/>
<organism evidence="2 3">
    <name type="scientific">Thalassotalea piscium</name>
    <dbReference type="NCBI Taxonomy" id="1230533"/>
    <lineage>
        <taxon>Bacteria</taxon>
        <taxon>Pseudomonadati</taxon>
        <taxon>Pseudomonadota</taxon>
        <taxon>Gammaproteobacteria</taxon>
        <taxon>Alteromonadales</taxon>
        <taxon>Colwelliaceae</taxon>
        <taxon>Thalassotalea</taxon>
    </lineage>
</organism>
<dbReference type="Proteomes" id="UP000537141">
    <property type="component" value="Unassembled WGS sequence"/>
</dbReference>
<reference evidence="2 3" key="1">
    <citation type="submission" date="2020-08" db="EMBL/GenBank/DDBJ databases">
        <title>Genomic Encyclopedia of Type Strains, Phase IV (KMG-IV): sequencing the most valuable type-strain genomes for metagenomic binning, comparative biology and taxonomic classification.</title>
        <authorList>
            <person name="Goeker M."/>
        </authorList>
    </citation>
    <scope>NUCLEOTIDE SEQUENCE [LARGE SCALE GENOMIC DNA]</scope>
    <source>
        <strain evidence="2 3">DSM 26287</strain>
    </source>
</reference>
<dbReference type="InterPro" id="IPR008279">
    <property type="entry name" value="PEP-util_enz_mobile_dom"/>
</dbReference>
<accession>A0A7X0TV99</accession>
<dbReference type="AlphaFoldDB" id="A0A7X0TV99"/>
<sequence length="218" mass="24976">MFIVRDVISTERIKGPILHIDSKPFDQLPSKSSININLQSFDKRYDFVKEHLKINFADLPGPLIDLARSYRAVLDDDSFRYSIEQYLNMGLSVDSSLMAFYEKEIVPVFSPRITVEIFGLIRMLATRNNREDVQVSKNTIIVCYDLTLDDWFHYSVDKCVAIVFVNTSVNSHAYLVARSMNLPIALVETNINQLPFHPGDIVEIDPMTNDIKILVTTK</sequence>
<name>A0A7X0TV99_9GAMM</name>